<feature type="binding site" description="axial binding residue" evidence="5">
    <location>
        <position position="25"/>
    </location>
    <ligand>
        <name>heme b</name>
        <dbReference type="ChEBI" id="CHEBI:60344"/>
    </ligand>
    <ligandPart>
        <name>Fe</name>
        <dbReference type="ChEBI" id="CHEBI:18248"/>
    </ligandPart>
</feature>
<protein>
    <submittedName>
        <fullName evidence="6">Heme oxygenase</fullName>
        <ecNumber evidence="6">1.14.99.3</ecNumber>
    </submittedName>
</protein>
<dbReference type="EMBL" id="CP001738">
    <property type="protein sequence ID" value="ACY95687.1"/>
    <property type="molecule type" value="Genomic_DNA"/>
</dbReference>
<evidence type="ECO:0000256" key="4">
    <source>
        <dbReference type="PIRSR" id="PIRSR000343-1"/>
    </source>
</evidence>
<dbReference type="PIRSF" id="PIRSF000343">
    <property type="entry name" value="Haem_Oase"/>
    <property type="match status" value="1"/>
</dbReference>
<evidence type="ECO:0000256" key="1">
    <source>
        <dbReference type="ARBA" id="ARBA00022617"/>
    </source>
</evidence>
<dbReference type="SUPFAM" id="SSF48613">
    <property type="entry name" value="Heme oxygenase-like"/>
    <property type="match status" value="1"/>
</dbReference>
<dbReference type="eggNOG" id="COG5398">
    <property type="taxonomic scope" value="Bacteria"/>
</dbReference>
<organism evidence="6 7">
    <name type="scientific">Thermomonospora curvata (strain ATCC 19995 / DSM 43183 / JCM 3096 / KCTC 9072 / NBRC 15933 / NCIMB 10081 / Henssen B9)</name>
    <dbReference type="NCBI Taxonomy" id="471852"/>
    <lineage>
        <taxon>Bacteria</taxon>
        <taxon>Bacillati</taxon>
        <taxon>Actinomycetota</taxon>
        <taxon>Actinomycetes</taxon>
        <taxon>Streptosporangiales</taxon>
        <taxon>Thermomonosporaceae</taxon>
        <taxon>Thermomonospora</taxon>
    </lineage>
</organism>
<dbReference type="PRINTS" id="PR00088">
    <property type="entry name" value="HAEMOXYGNASE"/>
</dbReference>
<keyword evidence="7" id="KW-1185">Reference proteome</keyword>
<dbReference type="PANTHER" id="PTHR10720">
    <property type="entry name" value="HEME OXYGENASE"/>
    <property type="match status" value="1"/>
</dbReference>
<feature type="binding site" evidence="4">
    <location>
        <position position="179"/>
    </location>
    <ligand>
        <name>heme b</name>
        <dbReference type="ChEBI" id="CHEBI:60344"/>
    </ligand>
</feature>
<proteinExistence type="predicted"/>
<reference evidence="6 7" key="1">
    <citation type="journal article" date="2011" name="Stand. Genomic Sci.">
        <title>Complete genome sequence of Thermomonospora curvata type strain (B9).</title>
        <authorList>
            <person name="Chertkov O."/>
            <person name="Sikorski J."/>
            <person name="Nolan M."/>
            <person name="Lapidus A."/>
            <person name="Lucas S."/>
            <person name="Del Rio T.G."/>
            <person name="Tice H."/>
            <person name="Cheng J.F."/>
            <person name="Goodwin L."/>
            <person name="Pitluck S."/>
            <person name="Liolios K."/>
            <person name="Ivanova N."/>
            <person name="Mavromatis K."/>
            <person name="Mikhailova N."/>
            <person name="Ovchinnikova G."/>
            <person name="Pati A."/>
            <person name="Chen A."/>
            <person name="Palaniappan K."/>
            <person name="Djao O.D."/>
            <person name="Land M."/>
            <person name="Hauser L."/>
            <person name="Chang Y.J."/>
            <person name="Jeffries C.D."/>
            <person name="Brettin T."/>
            <person name="Han C."/>
            <person name="Detter J.C."/>
            <person name="Rohde M."/>
            <person name="Goker M."/>
            <person name="Woyke T."/>
            <person name="Bristow J."/>
            <person name="Eisen J.A."/>
            <person name="Markowitz V."/>
            <person name="Hugenholtz P."/>
            <person name="Klenk H.P."/>
            <person name="Kyrpides N.C."/>
        </authorList>
    </citation>
    <scope>NUCLEOTIDE SEQUENCE [LARGE SCALE GENOMIC DNA]</scope>
    <source>
        <strain evidence="7">ATCC 19995 / DSM 43183 / JCM 3096 / KCTC 9072 / NBRC 15933 / NCIMB 10081 / Henssen B9</strain>
    </source>
</reference>
<dbReference type="InterPro" id="IPR016084">
    <property type="entry name" value="Haem_Oase-like_multi-hlx"/>
</dbReference>
<dbReference type="AlphaFoldDB" id="D1ADH7"/>
<keyword evidence="1 4" id="KW-0349">Heme</keyword>
<keyword evidence="2 5" id="KW-0479">Metal-binding</keyword>
<accession>D1ADH7</accession>
<dbReference type="Proteomes" id="UP000001918">
    <property type="component" value="Chromosome"/>
</dbReference>
<dbReference type="EC" id="1.14.99.3" evidence="6"/>
<dbReference type="GO" id="GO:0004392">
    <property type="term" value="F:heme oxygenase (decyclizing) activity"/>
    <property type="evidence" value="ECO:0007669"/>
    <property type="project" value="InterPro"/>
</dbReference>
<dbReference type="GO" id="GO:0020037">
    <property type="term" value="F:heme binding"/>
    <property type="evidence" value="ECO:0007669"/>
    <property type="project" value="TreeGrafter"/>
</dbReference>
<dbReference type="KEGG" id="tcu:Tcur_0079"/>
<dbReference type="HOGENOM" id="CLU_057050_2_0_11"/>
<keyword evidence="6" id="KW-0560">Oxidoreductase</keyword>
<gene>
    <name evidence="6" type="ordered locus">Tcur_0079</name>
</gene>
<dbReference type="RefSeq" id="WP_012850471.1">
    <property type="nucleotide sequence ID" value="NC_013510.1"/>
</dbReference>
<dbReference type="Gene3D" id="1.20.910.10">
    <property type="entry name" value="Heme oxygenase-like"/>
    <property type="match status" value="1"/>
</dbReference>
<evidence type="ECO:0000256" key="3">
    <source>
        <dbReference type="ARBA" id="ARBA00023004"/>
    </source>
</evidence>
<feature type="binding site" evidence="4">
    <location>
        <position position="133"/>
    </location>
    <ligand>
        <name>heme b</name>
        <dbReference type="ChEBI" id="CHEBI:60344"/>
    </ligand>
</feature>
<keyword evidence="3 5" id="KW-0408">Iron</keyword>
<dbReference type="GO" id="GO:0042167">
    <property type="term" value="P:heme catabolic process"/>
    <property type="evidence" value="ECO:0007669"/>
    <property type="project" value="TreeGrafter"/>
</dbReference>
<evidence type="ECO:0000256" key="2">
    <source>
        <dbReference type="ARBA" id="ARBA00022723"/>
    </source>
</evidence>
<evidence type="ECO:0000313" key="7">
    <source>
        <dbReference type="Proteomes" id="UP000001918"/>
    </source>
</evidence>
<evidence type="ECO:0000256" key="5">
    <source>
        <dbReference type="PIRSR" id="PIRSR000343-2"/>
    </source>
</evidence>
<sequence>MGEARPESTLERFSIRLRAATRTDHSDNEHSAYMSALLDGRLAREQYAALVGQLYFVYDLLEQAADRMRRDAVAASFDLPGLRRREALKADLEFYYGPDWAERVQANDATRRYCDRLREVCFDWPGGFVAHHYTRYLGDLSGGQAIATLVTRTYGLSDDDGVRFYRFAEKPKHLKDRYRQLLDEAPWDEPERARIIEEVKVAYRLNAELTARLAHDLRIDPAA</sequence>
<dbReference type="GO" id="GO:0006788">
    <property type="term" value="P:heme oxidation"/>
    <property type="evidence" value="ECO:0007669"/>
    <property type="project" value="InterPro"/>
</dbReference>
<dbReference type="PANTHER" id="PTHR10720:SF0">
    <property type="entry name" value="HEME OXYGENASE"/>
    <property type="match status" value="1"/>
</dbReference>
<feature type="binding site" evidence="4">
    <location>
        <position position="18"/>
    </location>
    <ligand>
        <name>heme b</name>
        <dbReference type="ChEBI" id="CHEBI:60344"/>
    </ligand>
</feature>
<dbReference type="Pfam" id="PF01126">
    <property type="entry name" value="Heme_oxygenase"/>
    <property type="match status" value="1"/>
</dbReference>
<dbReference type="InterPro" id="IPR002051">
    <property type="entry name" value="Haem_Oase"/>
</dbReference>
<name>D1ADH7_THECD</name>
<dbReference type="GO" id="GO:0046872">
    <property type="term" value="F:metal ion binding"/>
    <property type="evidence" value="ECO:0007669"/>
    <property type="project" value="UniProtKB-KW"/>
</dbReference>
<dbReference type="InterPro" id="IPR016053">
    <property type="entry name" value="Haem_Oase-like"/>
</dbReference>
<evidence type="ECO:0000313" key="6">
    <source>
        <dbReference type="EMBL" id="ACY95687.1"/>
    </source>
</evidence>
<dbReference type="STRING" id="471852.Tcur_0079"/>
<dbReference type="CDD" id="cd19165">
    <property type="entry name" value="HemeO"/>
    <property type="match status" value="1"/>
</dbReference>
<dbReference type="GO" id="GO:0006979">
    <property type="term" value="P:response to oxidative stress"/>
    <property type="evidence" value="ECO:0007669"/>
    <property type="project" value="TreeGrafter"/>
</dbReference>